<proteinExistence type="predicted"/>
<name>A0ABY4X400_9SPHN</name>
<sequence>MADDPATAADDTHFTVVPAPPEVALTEIALEGQPATDKAYRTATGTCFRARVVTIQRQDTVAPVNGAGVKVAAAGVNLSLTLAVLDARMDVATDSAGELLITNTHEIVWGDPAHANPDFDPAADLMTILRQEAYRLETRMAKRSAVADVLSQWGGAPIAAADPVQPLLPATSSTTVAELLAAAEPSTEPATA</sequence>
<keyword evidence="2" id="KW-1185">Reference proteome</keyword>
<dbReference type="EMBL" id="CP084930">
    <property type="protein sequence ID" value="USI71609.1"/>
    <property type="molecule type" value="Genomic_DNA"/>
</dbReference>
<accession>A0ABY4X400</accession>
<dbReference type="Proteomes" id="UP001056937">
    <property type="component" value="Chromosome 1"/>
</dbReference>
<reference evidence="1" key="1">
    <citation type="journal article" date="2022" name="Toxins">
        <title>Genomic Analysis of Sphingopyxis sp. USTB-05 for Biodegrading Cyanobacterial Hepatotoxins.</title>
        <authorList>
            <person name="Liu C."/>
            <person name="Xu Q."/>
            <person name="Zhao Z."/>
            <person name="Zhang H."/>
            <person name="Liu X."/>
            <person name="Yin C."/>
            <person name="Liu Y."/>
            <person name="Yan H."/>
        </authorList>
    </citation>
    <scope>NUCLEOTIDE SEQUENCE</scope>
    <source>
        <strain evidence="1">NBD5</strain>
    </source>
</reference>
<evidence type="ECO:0000313" key="1">
    <source>
        <dbReference type="EMBL" id="USI71609.1"/>
    </source>
</evidence>
<organism evidence="1 2">
    <name type="scientific">Sphingomonas morindae</name>
    <dbReference type="NCBI Taxonomy" id="1541170"/>
    <lineage>
        <taxon>Bacteria</taxon>
        <taxon>Pseudomonadati</taxon>
        <taxon>Pseudomonadota</taxon>
        <taxon>Alphaproteobacteria</taxon>
        <taxon>Sphingomonadales</taxon>
        <taxon>Sphingomonadaceae</taxon>
        <taxon>Sphingomonas</taxon>
    </lineage>
</organism>
<evidence type="ECO:0000313" key="2">
    <source>
        <dbReference type="Proteomes" id="UP001056937"/>
    </source>
</evidence>
<gene>
    <name evidence="1" type="ORF">LHA26_09695</name>
</gene>
<dbReference type="RefSeq" id="WP_252165422.1">
    <property type="nucleotide sequence ID" value="NZ_CP084930.1"/>
</dbReference>
<protein>
    <submittedName>
        <fullName evidence="1">Uncharacterized protein</fullName>
    </submittedName>
</protein>